<keyword evidence="1" id="KW-0812">Transmembrane</keyword>
<organism evidence="2 3">
    <name type="scientific">Brockia lithotrophica</name>
    <dbReference type="NCBI Taxonomy" id="933949"/>
    <lineage>
        <taxon>Bacteria</taxon>
        <taxon>Bacillati</taxon>
        <taxon>Bacillota</taxon>
        <taxon>Bacilli</taxon>
        <taxon>Bacillales</taxon>
        <taxon>Bacillales Family X. Incertae Sedis</taxon>
        <taxon>Brockia</taxon>
    </lineage>
</organism>
<name>A0A660KTG0_9BACL</name>
<gene>
    <name evidence="2" type="ORF">C7438_1506</name>
</gene>
<keyword evidence="3" id="KW-1185">Reference proteome</keyword>
<proteinExistence type="predicted"/>
<dbReference type="EMBL" id="RBIJ01000005">
    <property type="protein sequence ID" value="RKQ83846.1"/>
    <property type="molecule type" value="Genomic_DNA"/>
</dbReference>
<feature type="transmembrane region" description="Helical" evidence="1">
    <location>
        <begin position="105"/>
        <end position="127"/>
    </location>
</feature>
<reference evidence="2 3" key="1">
    <citation type="submission" date="2018-10" db="EMBL/GenBank/DDBJ databases">
        <title>Genomic Encyclopedia of Type Strains, Phase IV (KMG-IV): sequencing the most valuable type-strain genomes for metagenomic binning, comparative biology and taxonomic classification.</title>
        <authorList>
            <person name="Goeker M."/>
        </authorList>
    </citation>
    <scope>NUCLEOTIDE SEQUENCE [LARGE SCALE GENOMIC DNA]</scope>
    <source>
        <strain evidence="2 3">DSM 22653</strain>
    </source>
</reference>
<sequence>MARGKGDELGCFLALWTRIGAGILGAKFFLFFIVSGIGEIARNFFVGWLLAYALLFTAYRLWGKAATSLGGGRLTLLALLAAGGRLPAAVFAGLAAWYVGGLVGVYGAVGGAAFFYLLFFSFAGWWFRAGGRALRPPPSERGD</sequence>
<feature type="transmembrane region" description="Helical" evidence="1">
    <location>
        <begin position="40"/>
        <end position="62"/>
    </location>
</feature>
<evidence type="ECO:0000256" key="1">
    <source>
        <dbReference type="SAM" id="Phobius"/>
    </source>
</evidence>
<keyword evidence="1" id="KW-0472">Membrane</keyword>
<evidence type="ECO:0000313" key="2">
    <source>
        <dbReference type="EMBL" id="RKQ83846.1"/>
    </source>
</evidence>
<accession>A0A660KTG0</accession>
<feature type="transmembrane region" description="Helical" evidence="1">
    <location>
        <begin position="12"/>
        <end position="34"/>
    </location>
</feature>
<protein>
    <submittedName>
        <fullName evidence="2">Uncharacterized protein</fullName>
    </submittedName>
</protein>
<feature type="transmembrane region" description="Helical" evidence="1">
    <location>
        <begin position="74"/>
        <end position="99"/>
    </location>
</feature>
<evidence type="ECO:0000313" key="3">
    <source>
        <dbReference type="Proteomes" id="UP000267019"/>
    </source>
</evidence>
<keyword evidence="1" id="KW-1133">Transmembrane helix</keyword>
<dbReference type="Proteomes" id="UP000267019">
    <property type="component" value="Unassembled WGS sequence"/>
</dbReference>
<comment type="caution">
    <text evidence="2">The sequence shown here is derived from an EMBL/GenBank/DDBJ whole genome shotgun (WGS) entry which is preliminary data.</text>
</comment>
<dbReference type="AlphaFoldDB" id="A0A660KTG0"/>